<dbReference type="AlphaFoldDB" id="A0A8H6X7R0"/>
<keyword evidence="8" id="KW-1185">Reference proteome</keyword>
<comment type="subcellular location">
    <subcellularLocation>
        <location evidence="1 5">Membrane</location>
        <topology evidence="1 5">Multi-pass membrane protein</topology>
    </subcellularLocation>
</comment>
<evidence type="ECO:0000256" key="6">
    <source>
        <dbReference type="SAM" id="MobiDB-lite"/>
    </source>
</evidence>
<dbReference type="OrthoDB" id="73901at2759"/>
<dbReference type="PANTHER" id="PTHR12483">
    <property type="entry name" value="SOLUTE CARRIER FAMILY 31 COPPER TRANSPORTERS"/>
    <property type="match status" value="1"/>
</dbReference>
<organism evidence="7 8">
    <name type="scientific">Mycena venus</name>
    <dbReference type="NCBI Taxonomy" id="2733690"/>
    <lineage>
        <taxon>Eukaryota</taxon>
        <taxon>Fungi</taxon>
        <taxon>Dikarya</taxon>
        <taxon>Basidiomycota</taxon>
        <taxon>Agaricomycotina</taxon>
        <taxon>Agaricomycetes</taxon>
        <taxon>Agaricomycetidae</taxon>
        <taxon>Agaricales</taxon>
        <taxon>Marasmiineae</taxon>
        <taxon>Mycenaceae</taxon>
        <taxon>Mycena</taxon>
    </lineage>
</organism>
<dbReference type="Proteomes" id="UP000620124">
    <property type="component" value="Unassembled WGS sequence"/>
</dbReference>
<name>A0A8H6X7R0_9AGAR</name>
<evidence type="ECO:0000313" key="7">
    <source>
        <dbReference type="EMBL" id="KAF7335536.1"/>
    </source>
</evidence>
<keyword evidence="5" id="KW-0406">Ion transport</keyword>
<keyword evidence="5" id="KW-0813">Transport</keyword>
<comment type="caution">
    <text evidence="7">The sequence shown here is derived from an EMBL/GenBank/DDBJ whole genome shotgun (WGS) entry which is preliminary data.</text>
</comment>
<evidence type="ECO:0000256" key="1">
    <source>
        <dbReference type="ARBA" id="ARBA00004141"/>
    </source>
</evidence>
<feature type="region of interest" description="Disordered" evidence="6">
    <location>
        <begin position="91"/>
        <end position="110"/>
    </location>
</feature>
<proteinExistence type="inferred from homology"/>
<evidence type="ECO:0000313" key="8">
    <source>
        <dbReference type="Proteomes" id="UP000620124"/>
    </source>
</evidence>
<dbReference type="PANTHER" id="PTHR12483:SF27">
    <property type="entry name" value="COPPER TRANSPORT PROTEIN CTR1"/>
    <property type="match status" value="1"/>
</dbReference>
<gene>
    <name evidence="7" type="ORF">MVEN_02207400</name>
</gene>
<evidence type="ECO:0000256" key="2">
    <source>
        <dbReference type="ARBA" id="ARBA00022692"/>
    </source>
</evidence>
<dbReference type="InterPro" id="IPR007274">
    <property type="entry name" value="Cop_transporter"/>
</dbReference>
<keyword evidence="2 5" id="KW-0812">Transmembrane</keyword>
<dbReference type="Pfam" id="PF04145">
    <property type="entry name" value="Ctr"/>
    <property type="match status" value="1"/>
</dbReference>
<accession>A0A8H6X7R0</accession>
<dbReference type="GO" id="GO:0005886">
    <property type="term" value="C:plasma membrane"/>
    <property type="evidence" value="ECO:0007669"/>
    <property type="project" value="TreeGrafter"/>
</dbReference>
<evidence type="ECO:0000256" key="5">
    <source>
        <dbReference type="RuleBase" id="RU367022"/>
    </source>
</evidence>
<protein>
    <recommendedName>
        <fullName evidence="5">Copper transport protein</fullName>
    </recommendedName>
</protein>
<feature type="transmembrane region" description="Helical" evidence="5">
    <location>
        <begin position="138"/>
        <end position="161"/>
    </location>
</feature>
<keyword evidence="4 5" id="KW-0472">Membrane</keyword>
<sequence length="171" mass="18743">MDSMMNMTDSGSSNTTSSDSMSMMMMKTYLHFTPGDTFLFKSIVPLFGRSNLRSLPYSVPYFGRRPLPACRRPRCRTQPCPEVTYHFPGAAGNGGDSAASDSKIPTSEVDTPTASNRFILSHELSRGMLAGLQTTIHYILMLIVMTFNAVFIISVIVGAIVGEVAFGRLNR</sequence>
<keyword evidence="3 5" id="KW-1133">Transmembrane helix</keyword>
<keyword evidence="5" id="KW-0187">Copper transport</keyword>
<reference evidence="7" key="1">
    <citation type="submission" date="2020-05" db="EMBL/GenBank/DDBJ databases">
        <title>Mycena genomes resolve the evolution of fungal bioluminescence.</title>
        <authorList>
            <person name="Tsai I.J."/>
        </authorList>
    </citation>
    <scope>NUCLEOTIDE SEQUENCE</scope>
    <source>
        <strain evidence="7">CCC161011</strain>
    </source>
</reference>
<dbReference type="GO" id="GO:0005375">
    <property type="term" value="F:copper ion transmembrane transporter activity"/>
    <property type="evidence" value="ECO:0007669"/>
    <property type="project" value="UniProtKB-UniRule"/>
</dbReference>
<keyword evidence="5" id="KW-0186">Copper</keyword>
<dbReference type="EMBL" id="JACAZI010000024">
    <property type="protein sequence ID" value="KAF7335536.1"/>
    <property type="molecule type" value="Genomic_DNA"/>
</dbReference>
<comment type="similarity">
    <text evidence="5">Belongs to the copper transporter (Ctr) (TC 1.A.56) family. SLC31A subfamily.</text>
</comment>
<evidence type="ECO:0000256" key="4">
    <source>
        <dbReference type="ARBA" id="ARBA00023136"/>
    </source>
</evidence>
<evidence type="ECO:0000256" key="3">
    <source>
        <dbReference type="ARBA" id="ARBA00022989"/>
    </source>
</evidence>